<dbReference type="PANTHER" id="PTHR19432">
    <property type="entry name" value="SUGAR TRANSPORTER"/>
    <property type="match status" value="1"/>
</dbReference>
<protein>
    <submittedName>
        <fullName evidence="8">MFS transporter</fullName>
    </submittedName>
</protein>
<proteinExistence type="predicted"/>
<dbReference type="SUPFAM" id="SSF103473">
    <property type="entry name" value="MFS general substrate transporter"/>
    <property type="match status" value="1"/>
</dbReference>
<keyword evidence="2" id="KW-0813">Transport</keyword>
<evidence type="ECO:0000256" key="4">
    <source>
        <dbReference type="ARBA" id="ARBA00022989"/>
    </source>
</evidence>
<feature type="transmembrane region" description="Helical" evidence="6">
    <location>
        <begin position="142"/>
        <end position="163"/>
    </location>
</feature>
<evidence type="ECO:0000259" key="7">
    <source>
        <dbReference type="PROSITE" id="PS50850"/>
    </source>
</evidence>
<dbReference type="Proteomes" id="UP000600799">
    <property type="component" value="Unassembled WGS sequence"/>
</dbReference>
<dbReference type="InterPro" id="IPR020846">
    <property type="entry name" value="MFS_dom"/>
</dbReference>
<feature type="transmembrane region" description="Helical" evidence="6">
    <location>
        <begin position="12"/>
        <end position="29"/>
    </location>
</feature>
<keyword evidence="4 6" id="KW-1133">Transmembrane helix</keyword>
<feature type="transmembrane region" description="Helical" evidence="6">
    <location>
        <begin position="49"/>
        <end position="70"/>
    </location>
</feature>
<feature type="domain" description="Major facilitator superfamily (MFS) profile" evidence="7">
    <location>
        <begin position="12"/>
        <end position="434"/>
    </location>
</feature>
<evidence type="ECO:0000313" key="9">
    <source>
        <dbReference type="Proteomes" id="UP000600799"/>
    </source>
</evidence>
<feature type="transmembrane region" description="Helical" evidence="6">
    <location>
        <begin position="183"/>
        <end position="203"/>
    </location>
</feature>
<evidence type="ECO:0000256" key="1">
    <source>
        <dbReference type="ARBA" id="ARBA00004141"/>
    </source>
</evidence>
<dbReference type="Gene3D" id="1.20.1250.20">
    <property type="entry name" value="MFS general substrate transporter like domains"/>
    <property type="match status" value="1"/>
</dbReference>
<dbReference type="InterPro" id="IPR011701">
    <property type="entry name" value="MFS"/>
</dbReference>
<feature type="transmembrane region" description="Helical" evidence="6">
    <location>
        <begin position="410"/>
        <end position="430"/>
    </location>
</feature>
<reference evidence="8 9" key="1">
    <citation type="submission" date="2020-11" db="EMBL/GenBank/DDBJ databases">
        <title>The genome sequence of Novosphingobium sp. 1Y9A.</title>
        <authorList>
            <person name="Liu Y."/>
        </authorList>
    </citation>
    <scope>NUCLEOTIDE SEQUENCE [LARGE SCALE GENOMIC DNA]</scope>
    <source>
        <strain evidence="8 9">1Y9A</strain>
    </source>
</reference>
<comment type="caution">
    <text evidence="8">The sequence shown here is derived from an EMBL/GenBank/DDBJ whole genome shotgun (WGS) entry which is preliminary data.</text>
</comment>
<dbReference type="EMBL" id="JADQDC010000024">
    <property type="protein sequence ID" value="MBF9153147.1"/>
    <property type="molecule type" value="Genomic_DNA"/>
</dbReference>
<name>A0ABS0HLL7_9SPHN</name>
<dbReference type="PROSITE" id="PS50850">
    <property type="entry name" value="MFS"/>
    <property type="match status" value="1"/>
</dbReference>
<evidence type="ECO:0000256" key="6">
    <source>
        <dbReference type="SAM" id="Phobius"/>
    </source>
</evidence>
<feature type="transmembrane region" description="Helical" evidence="6">
    <location>
        <begin position="319"/>
        <end position="336"/>
    </location>
</feature>
<comment type="subcellular location">
    <subcellularLocation>
        <location evidence="1">Membrane</location>
        <topology evidence="1">Multi-pass membrane protein</topology>
    </subcellularLocation>
</comment>
<keyword evidence="3 6" id="KW-0812">Transmembrane</keyword>
<evidence type="ECO:0000313" key="8">
    <source>
        <dbReference type="EMBL" id="MBF9153147.1"/>
    </source>
</evidence>
<organism evidence="8 9">
    <name type="scientific">Novosphingobium jiangmenense</name>
    <dbReference type="NCBI Taxonomy" id="2791981"/>
    <lineage>
        <taxon>Bacteria</taxon>
        <taxon>Pseudomonadati</taxon>
        <taxon>Pseudomonadota</taxon>
        <taxon>Alphaproteobacteria</taxon>
        <taxon>Sphingomonadales</taxon>
        <taxon>Sphingomonadaceae</taxon>
        <taxon>Novosphingobium</taxon>
    </lineage>
</organism>
<evidence type="ECO:0000256" key="3">
    <source>
        <dbReference type="ARBA" id="ARBA00022692"/>
    </source>
</evidence>
<feature type="transmembrane region" description="Helical" evidence="6">
    <location>
        <begin position="250"/>
        <end position="276"/>
    </location>
</feature>
<gene>
    <name evidence="8" type="ORF">I2488_19260</name>
</gene>
<feature type="transmembrane region" description="Helical" evidence="6">
    <location>
        <begin position="288"/>
        <end position="307"/>
    </location>
</feature>
<dbReference type="Pfam" id="PF07690">
    <property type="entry name" value="MFS_1"/>
    <property type="match status" value="1"/>
</dbReference>
<sequence>MNGELPPVTQGRIVGLSAGYLGLQITFGIESASLSRVYQGFGAGIEDLALLWLAGPVSGLLVQPVIGRLSDRTWTRFGRRRPWMLGSGAIATAALTGIAFAPSLVWAIAMIWLLEISMNALNAPYRALVGDTLPEQQHGRGFAMQTVFIGVGAFLGAMVPNALSIAGMPNVVAEGSTPVSVRLAFLAAATCLAISVVGTVLKVREYSKEDYARFGIRLTDQQVDEREAGRTSADWLVNLLAYRRIAAMQFFAWAALYLLWVYATPVVAQGAFAAISVEDPRYGDGADWVGVMFATYNGVAGLFAFILPRLFEKFGVSRVHAAALLAGSVGFAGAALAGTPLLLLVCAGLIGIAYASMLSAPFVMASRIARQGEAGGAIGLMNVFIVVPQLVMGLGIGALVRIFLSGNPSGTLLIAGIFCFLAAVITATGARRAAN</sequence>
<evidence type="ECO:0000256" key="5">
    <source>
        <dbReference type="ARBA" id="ARBA00023136"/>
    </source>
</evidence>
<keyword evidence="9" id="KW-1185">Reference proteome</keyword>
<dbReference type="RefSeq" id="WP_196277414.1">
    <property type="nucleotide sequence ID" value="NZ_JADQDC010000024.1"/>
</dbReference>
<feature type="transmembrane region" description="Helical" evidence="6">
    <location>
        <begin position="82"/>
        <end position="98"/>
    </location>
</feature>
<evidence type="ECO:0000256" key="2">
    <source>
        <dbReference type="ARBA" id="ARBA00022448"/>
    </source>
</evidence>
<dbReference type="PANTHER" id="PTHR19432:SF35">
    <property type="entry name" value="SOLUTE CARRIER FAMILY 45 MEMBER 3 ISOFORM X1"/>
    <property type="match status" value="1"/>
</dbReference>
<keyword evidence="5 6" id="KW-0472">Membrane</keyword>
<feature type="transmembrane region" description="Helical" evidence="6">
    <location>
        <begin position="342"/>
        <end position="365"/>
    </location>
</feature>
<feature type="transmembrane region" description="Helical" evidence="6">
    <location>
        <begin position="377"/>
        <end position="404"/>
    </location>
</feature>
<accession>A0ABS0HLL7</accession>
<dbReference type="InterPro" id="IPR036259">
    <property type="entry name" value="MFS_trans_sf"/>
</dbReference>